<dbReference type="Proteomes" id="UP000789702">
    <property type="component" value="Unassembled WGS sequence"/>
</dbReference>
<evidence type="ECO:0000313" key="2">
    <source>
        <dbReference type="Proteomes" id="UP000789702"/>
    </source>
</evidence>
<reference evidence="1" key="1">
    <citation type="submission" date="2021-06" db="EMBL/GenBank/DDBJ databases">
        <authorList>
            <person name="Kallberg Y."/>
            <person name="Tangrot J."/>
            <person name="Rosling A."/>
        </authorList>
    </citation>
    <scope>NUCLEOTIDE SEQUENCE</scope>
    <source>
        <strain evidence="1">IL203A</strain>
    </source>
</reference>
<comment type="caution">
    <text evidence="1">The sequence shown here is derived from an EMBL/GenBank/DDBJ whole genome shotgun (WGS) entry which is preliminary data.</text>
</comment>
<keyword evidence="2" id="KW-1185">Reference proteome</keyword>
<dbReference type="EMBL" id="CAJVPU010009408">
    <property type="protein sequence ID" value="CAG8594517.1"/>
    <property type="molecule type" value="Genomic_DNA"/>
</dbReference>
<protein>
    <submittedName>
        <fullName evidence="1">15677_t:CDS:1</fullName>
    </submittedName>
</protein>
<feature type="non-terminal residue" evidence="1">
    <location>
        <position position="1"/>
    </location>
</feature>
<gene>
    <name evidence="1" type="ORF">DHETER_LOCUS6994</name>
</gene>
<accession>A0ACA9MLH5</accession>
<evidence type="ECO:0000313" key="1">
    <source>
        <dbReference type="EMBL" id="CAG8594517.1"/>
    </source>
</evidence>
<proteinExistence type="predicted"/>
<organism evidence="1 2">
    <name type="scientific">Dentiscutata heterogama</name>
    <dbReference type="NCBI Taxonomy" id="1316150"/>
    <lineage>
        <taxon>Eukaryota</taxon>
        <taxon>Fungi</taxon>
        <taxon>Fungi incertae sedis</taxon>
        <taxon>Mucoromycota</taxon>
        <taxon>Glomeromycotina</taxon>
        <taxon>Glomeromycetes</taxon>
        <taxon>Diversisporales</taxon>
        <taxon>Gigasporaceae</taxon>
        <taxon>Dentiscutata</taxon>
    </lineage>
</organism>
<name>A0ACA9MLH5_9GLOM</name>
<sequence length="109" mass="12382">AISYQMKELIYSITKLNTQEEILNILEKIKESDELGAAEWVNNKYKPWILAGLSSTFTQIDADIWNQTPNNTNVSKLAHANINHDGQSLSLLAAIYQYVFEVRAAVQIR</sequence>